<comment type="caution">
    <text evidence="2">The sequence shown here is derived from an EMBL/GenBank/DDBJ whole genome shotgun (WGS) entry which is preliminary data.</text>
</comment>
<sequence>MNRSGSATGPFGKDPGPGSAISRSLAFNHEGYILINEASRAIFNYR</sequence>
<protein>
    <submittedName>
        <fullName evidence="2">Uncharacterized protein</fullName>
    </submittedName>
</protein>
<evidence type="ECO:0000313" key="3">
    <source>
        <dbReference type="Proteomes" id="UP000075683"/>
    </source>
</evidence>
<evidence type="ECO:0000256" key="1">
    <source>
        <dbReference type="SAM" id="MobiDB-lite"/>
    </source>
</evidence>
<name>A0A150MF42_9BACI</name>
<evidence type="ECO:0000313" key="2">
    <source>
        <dbReference type="EMBL" id="KYD23096.1"/>
    </source>
</evidence>
<dbReference type="AlphaFoldDB" id="A0A150MF42"/>
<organism evidence="2 3">
    <name type="scientific">Caldibacillus debilis</name>
    <dbReference type="NCBI Taxonomy" id="301148"/>
    <lineage>
        <taxon>Bacteria</taxon>
        <taxon>Bacillati</taxon>
        <taxon>Bacillota</taxon>
        <taxon>Bacilli</taxon>
        <taxon>Bacillales</taxon>
        <taxon>Bacillaceae</taxon>
        <taxon>Caldibacillus</taxon>
    </lineage>
</organism>
<dbReference type="EMBL" id="LQYT01000002">
    <property type="protein sequence ID" value="KYD23096.1"/>
    <property type="molecule type" value="Genomic_DNA"/>
</dbReference>
<reference evidence="2 3" key="1">
    <citation type="submission" date="2016-01" db="EMBL/GenBank/DDBJ databases">
        <title>Draft Genome Sequences of Seven Thermophilic Sporeformers Isolated from Foods.</title>
        <authorList>
            <person name="Berendsen E.M."/>
            <person name="Wells-Bennik M.H."/>
            <person name="Krawcyk A.O."/>
            <person name="De Jong A."/>
            <person name="Holsappel S."/>
            <person name="Eijlander R.T."/>
            <person name="Kuipers O.P."/>
        </authorList>
    </citation>
    <scope>NUCLEOTIDE SEQUENCE [LARGE SCALE GENOMIC DNA]</scope>
    <source>
        <strain evidence="2 3">B4135</strain>
    </source>
</reference>
<dbReference type="Proteomes" id="UP000075683">
    <property type="component" value="Unassembled WGS sequence"/>
</dbReference>
<proteinExistence type="predicted"/>
<accession>A0A150MF42</accession>
<gene>
    <name evidence="2" type="ORF">B4135_0625</name>
</gene>
<feature type="region of interest" description="Disordered" evidence="1">
    <location>
        <begin position="1"/>
        <end position="20"/>
    </location>
</feature>